<feature type="transmembrane region" description="Helical" evidence="1">
    <location>
        <begin position="286"/>
        <end position="309"/>
    </location>
</feature>
<evidence type="ECO:0000313" key="4">
    <source>
        <dbReference type="Proteomes" id="UP000018747"/>
    </source>
</evidence>
<feature type="chain" id="PRO_5004746788" description="Lipoprotein" evidence="2">
    <location>
        <begin position="21"/>
        <end position="320"/>
    </location>
</feature>
<reference evidence="3" key="1">
    <citation type="submission" date="2013-05" db="EMBL/GenBank/DDBJ databases">
        <authorList>
            <person name="Harkins D.M."/>
            <person name="Durkin A.S."/>
            <person name="Brinkac L.M."/>
            <person name="Haft D.H."/>
            <person name="Selengut J.D."/>
            <person name="Sanka R."/>
            <person name="DePew J."/>
            <person name="Purushe J."/>
            <person name="Hartskeerl R.A."/>
            <person name="Ahmed A."/>
            <person name="van der Linden H."/>
            <person name="Goris M.G.A."/>
            <person name="Vinetz J.M."/>
            <person name="Sutton G.G."/>
            <person name="Nierman W.C."/>
            <person name="Fouts D.E."/>
        </authorList>
    </citation>
    <scope>NUCLEOTIDE SEQUENCE [LARGE SCALE GENOMIC DNA]</scope>
    <source>
        <strain evidence="3">L 60</strain>
    </source>
</reference>
<evidence type="ECO:0000313" key="3">
    <source>
        <dbReference type="EMBL" id="EQA63978.1"/>
    </source>
</evidence>
<sequence>MFLDKRIRFFCLFLALLSSANCLTMKLREEQRRTSFYEYERPNLDEIRILQDKDRPILELSYVRENERKFSYYCATPSDTNDQKKDTYLYDVQFREFEQTCTFKNEHSNQPIRIETAESRLFLYDVGIVINDLPWWVDTNLTIYRGPHIKKKISDIREAWTVKQSYFDYKLCIADSKNKIVALDCSKREQDFDHFKMRHVCIPAEFDCSKQPDSKSLSLSEIPKSPPTYFSTTRGWTYANSSLKNYAIWLSEPPPTQTISPIVQIKFEPSFKTFSPWNVVGYGLTYLMYPFTIVIDVLATPFIIAYFIYDNPFRDFDGFF</sequence>
<keyword evidence="1" id="KW-1133">Transmembrane helix</keyword>
<evidence type="ECO:0000256" key="1">
    <source>
        <dbReference type="SAM" id="Phobius"/>
    </source>
</evidence>
<gene>
    <name evidence="3" type="ORF">LEP1GSC062_0841</name>
</gene>
<keyword evidence="4" id="KW-1185">Reference proteome</keyword>
<feature type="signal peptide" evidence="2">
    <location>
        <begin position="1"/>
        <end position="20"/>
    </location>
</feature>
<dbReference type="AlphaFoldDB" id="V6IFV4"/>
<comment type="caution">
    <text evidence="3">The sequence shown here is derived from an EMBL/GenBank/DDBJ whole genome shotgun (WGS) entry which is preliminary data.</text>
</comment>
<keyword evidence="2" id="KW-0732">Signal</keyword>
<name>V6IFV4_9LEPT</name>
<evidence type="ECO:0008006" key="5">
    <source>
        <dbReference type="Google" id="ProtNLM"/>
    </source>
</evidence>
<accession>V6IFV4</accession>
<dbReference type="Proteomes" id="UP000018747">
    <property type="component" value="Unassembled WGS sequence"/>
</dbReference>
<evidence type="ECO:0000256" key="2">
    <source>
        <dbReference type="SAM" id="SignalP"/>
    </source>
</evidence>
<keyword evidence="1" id="KW-0812">Transmembrane</keyword>
<keyword evidence="1" id="KW-0472">Membrane</keyword>
<dbReference type="RefSeq" id="WP_010578459.1">
    <property type="nucleotide sequence ID" value="NZ_AHMT02000015.1"/>
</dbReference>
<dbReference type="EMBL" id="AHMT02000015">
    <property type="protein sequence ID" value="EQA63978.1"/>
    <property type="molecule type" value="Genomic_DNA"/>
</dbReference>
<protein>
    <recommendedName>
        <fullName evidence="5">Lipoprotein</fullName>
    </recommendedName>
</protein>
<organism evidence="3 4">
    <name type="scientific">Leptospira alexanderi serovar Manhao 3 str. L 60</name>
    <dbReference type="NCBI Taxonomy" id="1049759"/>
    <lineage>
        <taxon>Bacteria</taxon>
        <taxon>Pseudomonadati</taxon>
        <taxon>Spirochaetota</taxon>
        <taxon>Spirochaetia</taxon>
        <taxon>Leptospirales</taxon>
        <taxon>Leptospiraceae</taxon>
        <taxon>Leptospira</taxon>
    </lineage>
</organism>
<dbReference type="OrthoDB" id="345651at2"/>
<proteinExistence type="predicted"/>